<dbReference type="EMBL" id="SJPT01000001">
    <property type="protein sequence ID" value="TWU26618.1"/>
    <property type="molecule type" value="Genomic_DNA"/>
</dbReference>
<proteinExistence type="predicted"/>
<organism evidence="1 2">
    <name type="scientific">Novipirellula galeiformis</name>
    <dbReference type="NCBI Taxonomy" id="2528004"/>
    <lineage>
        <taxon>Bacteria</taxon>
        <taxon>Pseudomonadati</taxon>
        <taxon>Planctomycetota</taxon>
        <taxon>Planctomycetia</taxon>
        <taxon>Pirellulales</taxon>
        <taxon>Pirellulaceae</taxon>
        <taxon>Novipirellula</taxon>
    </lineage>
</organism>
<dbReference type="Proteomes" id="UP000316304">
    <property type="component" value="Unassembled WGS sequence"/>
</dbReference>
<sequence>MEVDKRKATDMGWDVLWVAASSASICRLRRPTIMIFIGRFTTGRLYDPLGS</sequence>
<protein>
    <submittedName>
        <fullName evidence="1">Uncharacterized protein</fullName>
    </submittedName>
</protein>
<evidence type="ECO:0000313" key="2">
    <source>
        <dbReference type="Proteomes" id="UP000316304"/>
    </source>
</evidence>
<comment type="caution">
    <text evidence="1">The sequence shown here is derived from an EMBL/GenBank/DDBJ whole genome shotgun (WGS) entry which is preliminary data.</text>
</comment>
<keyword evidence="2" id="KW-1185">Reference proteome</keyword>
<reference evidence="1 2" key="1">
    <citation type="submission" date="2019-02" db="EMBL/GenBank/DDBJ databases">
        <title>Deep-cultivation of Planctomycetes and their phenomic and genomic characterization uncovers novel biology.</title>
        <authorList>
            <person name="Wiegand S."/>
            <person name="Jogler M."/>
            <person name="Boedeker C."/>
            <person name="Pinto D."/>
            <person name="Vollmers J."/>
            <person name="Rivas-Marin E."/>
            <person name="Kohn T."/>
            <person name="Peeters S.H."/>
            <person name="Heuer A."/>
            <person name="Rast P."/>
            <person name="Oberbeckmann S."/>
            <person name="Bunk B."/>
            <person name="Jeske O."/>
            <person name="Meyerdierks A."/>
            <person name="Storesund J.E."/>
            <person name="Kallscheuer N."/>
            <person name="Luecker S."/>
            <person name="Lage O.M."/>
            <person name="Pohl T."/>
            <person name="Merkel B.J."/>
            <person name="Hornburger P."/>
            <person name="Mueller R.-W."/>
            <person name="Bruemmer F."/>
            <person name="Labrenz M."/>
            <person name="Spormann A.M."/>
            <person name="Op Den Camp H."/>
            <person name="Overmann J."/>
            <person name="Amann R."/>
            <person name="Jetten M.S.M."/>
            <person name="Mascher T."/>
            <person name="Medema M.H."/>
            <person name="Devos D.P."/>
            <person name="Kaster A.-K."/>
            <person name="Ovreas L."/>
            <person name="Rohde M."/>
            <person name="Galperin M.Y."/>
            <person name="Jogler C."/>
        </authorList>
    </citation>
    <scope>NUCLEOTIDE SEQUENCE [LARGE SCALE GENOMIC DNA]</scope>
    <source>
        <strain evidence="1 2">Pla52o</strain>
    </source>
</reference>
<evidence type="ECO:0000313" key="1">
    <source>
        <dbReference type="EMBL" id="TWU26618.1"/>
    </source>
</evidence>
<name>A0A5C6CQM1_9BACT</name>
<accession>A0A5C6CQM1</accession>
<gene>
    <name evidence="1" type="ORF">Pla52o_04710</name>
</gene>
<dbReference type="AlphaFoldDB" id="A0A5C6CQM1"/>